<dbReference type="CDD" id="cd02440">
    <property type="entry name" value="AdoMet_MTases"/>
    <property type="match status" value="1"/>
</dbReference>
<evidence type="ECO:0000256" key="5">
    <source>
        <dbReference type="ARBA" id="ARBA00022691"/>
    </source>
</evidence>
<comment type="caution">
    <text evidence="7">The sequence shown here is derived from an EMBL/GenBank/DDBJ whole genome shotgun (WGS) entry which is preliminary data.</text>
</comment>
<comment type="pathway">
    <text evidence="1">Cofactor biosynthesis; adenosylcobalamin biosynthesis.</text>
</comment>
<evidence type="ECO:0000256" key="4">
    <source>
        <dbReference type="ARBA" id="ARBA00022679"/>
    </source>
</evidence>
<dbReference type="RefSeq" id="WP_057558959.1">
    <property type="nucleotide sequence ID" value="NZ_CDNY01000005.1"/>
</dbReference>
<dbReference type="SUPFAM" id="SSF53335">
    <property type="entry name" value="S-adenosyl-L-methionine-dependent methyltransferases"/>
    <property type="match status" value="1"/>
</dbReference>
<evidence type="ECO:0000256" key="2">
    <source>
        <dbReference type="ARBA" id="ARBA00022573"/>
    </source>
</evidence>
<dbReference type="Gene3D" id="3.40.50.150">
    <property type="entry name" value="Vaccinia Virus protein VP39"/>
    <property type="match status" value="1"/>
</dbReference>
<evidence type="ECO:0000313" key="7">
    <source>
        <dbReference type="EMBL" id="CEO33889.1"/>
    </source>
</evidence>
<dbReference type="AlphaFoldDB" id="A0A9P1PAC4"/>
<dbReference type="EMBL" id="CDNY01000005">
    <property type="protein sequence ID" value="CEO33889.1"/>
    <property type="molecule type" value="Genomic_DNA"/>
</dbReference>
<dbReference type="NCBIfam" id="NF006138">
    <property type="entry name" value="PRK08287.1"/>
    <property type="match status" value="1"/>
</dbReference>
<accession>A0A9P1PAC4</accession>
<dbReference type="PANTHER" id="PTHR43182:SF1">
    <property type="entry name" value="COBALT-PRECORRIN-7 C(5)-METHYLTRANSFERASE"/>
    <property type="match status" value="1"/>
</dbReference>
<reference evidence="8" key="1">
    <citation type="submission" date="2015-01" db="EMBL/GenBank/DDBJ databases">
        <authorList>
            <person name="Aslett A.Martin."/>
            <person name="De Silva Nishadi"/>
        </authorList>
    </citation>
    <scope>NUCLEOTIDE SEQUENCE [LARGE SCALE GENOMIC DNA]</scope>
    <source>
        <strain evidence="8">UMC4404</strain>
    </source>
</reference>
<name>A0A9P1PAC4_PARSO</name>
<dbReference type="Pfam" id="PF13847">
    <property type="entry name" value="Methyltransf_31"/>
    <property type="match status" value="1"/>
</dbReference>
<dbReference type="InterPro" id="IPR025714">
    <property type="entry name" value="Methyltranfer_dom"/>
</dbReference>
<dbReference type="NCBIfam" id="TIGR02469">
    <property type="entry name" value="CbiT"/>
    <property type="match status" value="1"/>
</dbReference>
<dbReference type="GO" id="GO:0032259">
    <property type="term" value="P:methylation"/>
    <property type="evidence" value="ECO:0007669"/>
    <property type="project" value="UniProtKB-KW"/>
</dbReference>
<dbReference type="Proteomes" id="UP000049685">
    <property type="component" value="Unassembled WGS sequence"/>
</dbReference>
<protein>
    <submittedName>
        <fullName evidence="7">Cobalt-precorrin-6Y C(15)-methyltransferase</fullName>
        <ecNumber evidence="7">2.1.1.-</ecNumber>
    </submittedName>
</protein>
<keyword evidence="4 7" id="KW-0808">Transferase</keyword>
<feature type="domain" description="Methyltransferase" evidence="6">
    <location>
        <begin position="29"/>
        <end position="128"/>
    </location>
</feature>
<organism evidence="7 8">
    <name type="scientific">Paraclostridium sordellii</name>
    <name type="common">Clostridium sordellii</name>
    <dbReference type="NCBI Taxonomy" id="1505"/>
    <lineage>
        <taxon>Bacteria</taxon>
        <taxon>Bacillati</taxon>
        <taxon>Bacillota</taxon>
        <taxon>Clostridia</taxon>
        <taxon>Peptostreptococcales</taxon>
        <taxon>Peptostreptococcaceae</taxon>
        <taxon>Paraclostridium</taxon>
    </lineage>
</organism>
<dbReference type="GO" id="GO:0009236">
    <property type="term" value="P:cobalamin biosynthetic process"/>
    <property type="evidence" value="ECO:0007669"/>
    <property type="project" value="UniProtKB-KW"/>
</dbReference>
<dbReference type="GO" id="GO:0008276">
    <property type="term" value="F:protein methyltransferase activity"/>
    <property type="evidence" value="ECO:0007669"/>
    <property type="project" value="InterPro"/>
</dbReference>
<keyword evidence="2" id="KW-0169">Cobalamin biosynthesis</keyword>
<dbReference type="InterPro" id="IPR014008">
    <property type="entry name" value="Cbl_synth_MTase_CbiT"/>
</dbReference>
<proteinExistence type="predicted"/>
<evidence type="ECO:0000256" key="1">
    <source>
        <dbReference type="ARBA" id="ARBA00004953"/>
    </source>
</evidence>
<dbReference type="InterPro" id="IPR029063">
    <property type="entry name" value="SAM-dependent_MTases_sf"/>
</dbReference>
<sequence length="189" mass="21197">MRNSEFITGEVPITKEEVRAISINKLDLKDKKTFLDIGAGTGSVSVEVAYNYPGIDVISIECKDKAVDLIKRNIEKFKLKNIEAIQGYAPIEINKKVDAIFIGGSGPNLKEILEWSKLNLNENGTLVANFIIIDTFYKTLNLLKDLGFKDIEATMLNVAKLEKLGKGEYFKPLNPIYIISCKKGEMDYE</sequence>
<evidence type="ECO:0000313" key="8">
    <source>
        <dbReference type="Proteomes" id="UP000049685"/>
    </source>
</evidence>
<dbReference type="PANTHER" id="PTHR43182">
    <property type="entry name" value="COBALT-PRECORRIN-6B C(15)-METHYLTRANSFERASE (DECARBOXYLATING)"/>
    <property type="match status" value="1"/>
</dbReference>
<keyword evidence="3 7" id="KW-0489">Methyltransferase</keyword>
<gene>
    <name evidence="7" type="primary">cbiT</name>
    <name evidence="7" type="ORF">UMC4404_33341</name>
</gene>
<dbReference type="InterPro" id="IPR050714">
    <property type="entry name" value="Cobalamin_biosynth_MTase"/>
</dbReference>
<evidence type="ECO:0000259" key="6">
    <source>
        <dbReference type="Pfam" id="PF13847"/>
    </source>
</evidence>
<keyword evidence="5" id="KW-0949">S-adenosyl-L-methionine</keyword>
<dbReference type="EC" id="2.1.1.-" evidence="7"/>
<evidence type="ECO:0000256" key="3">
    <source>
        <dbReference type="ARBA" id="ARBA00022603"/>
    </source>
</evidence>